<dbReference type="Proteomes" id="UP000027361">
    <property type="component" value="Unassembled WGS sequence"/>
</dbReference>
<dbReference type="RefSeq" id="XP_013239947.1">
    <property type="nucleotide sequence ID" value="XM_013384493.1"/>
</dbReference>
<name>A0A066V736_TILAU</name>
<evidence type="ECO:0000256" key="3">
    <source>
        <dbReference type="SAM" id="MobiDB-lite"/>
    </source>
</evidence>
<dbReference type="InterPro" id="IPR014768">
    <property type="entry name" value="GBD/FH3_dom"/>
</dbReference>
<evidence type="ECO:0000259" key="4">
    <source>
        <dbReference type="PROSITE" id="PS51232"/>
    </source>
</evidence>
<protein>
    <recommendedName>
        <fullName evidence="4">GBD/FH3 domain-containing protein</fullName>
    </recommendedName>
</protein>
<dbReference type="GO" id="GO:0051016">
    <property type="term" value="P:barbed-end actin filament capping"/>
    <property type="evidence" value="ECO:0007669"/>
    <property type="project" value="TreeGrafter"/>
</dbReference>
<feature type="coiled-coil region" evidence="2">
    <location>
        <begin position="498"/>
        <end position="568"/>
    </location>
</feature>
<dbReference type="STRING" id="1037660.A0A066V736"/>
<dbReference type="GO" id="GO:0031267">
    <property type="term" value="F:small GTPase binding"/>
    <property type="evidence" value="ECO:0007669"/>
    <property type="project" value="InterPro"/>
</dbReference>
<dbReference type="OrthoDB" id="1104827at2759"/>
<dbReference type="SMART" id="SM01140">
    <property type="entry name" value="Drf_GBD"/>
    <property type="match status" value="1"/>
</dbReference>
<dbReference type="PANTHER" id="PTHR47102">
    <property type="entry name" value="PROTEIN BNI1"/>
    <property type="match status" value="1"/>
</dbReference>
<dbReference type="HOGENOM" id="CLU_467407_0_0_1"/>
<dbReference type="AlphaFoldDB" id="A0A066V736"/>
<dbReference type="InterPro" id="IPR010473">
    <property type="entry name" value="GTPase-bd"/>
</dbReference>
<comment type="caution">
    <text evidence="5">The sequence shown here is derived from an EMBL/GenBank/DDBJ whole genome shotgun (WGS) entry which is preliminary data.</text>
</comment>
<dbReference type="InterPro" id="IPR051661">
    <property type="entry name" value="Actin_filament_regulator"/>
</dbReference>
<sequence length="584" mass="65332">MTASGSRDSAHISATGNPNHSYGHYTRGSAAPGGSGFGGSGSEFQIVRPDEAEVERMFADLMDKRDFLNVPGGNLSDELKEQARRNMLDFSIDKKWTLVYNDKLTEWHADRERELNRRHKVGLRGGGGMQGPIITRNSPEWFIKRIMDGTVTTKHIESLAVTLRTCAIGWIQSFVEAKGTPVLASFLGSLHAKQHKAENDIALEYEVLKAFRSLFNSKPGANDALAQPKCISGIAHSVVSAHLATRKQAADILLFLCHWEKPTGHRLVLRGFDDLKTSQGDHGRFDAWFRVLEQTIDGRGKMGSLVGASDELKKISLIGPQAQESSLNEYAINNMFLINAILNHDIVHEFEVRVHLRNQMDASGLQRILIKMRAFKNPDLDLQIQVFEKGAEADHEDVVESFNRDVLTDLGDPVDVFKAIVEKVQGSRAYDFFLSALQHLLLIRHESEGLVHYYQLIDSLVTAVVMDRKGAVEGSDLTSLLGVSVNQVLSRFADQDKIDATDAEMQRLRAKLQDSEQERSKLEAQLNQGTAGLMENLEGQIKALEDDLKIARENKDATEQEMEDTEKAYIDRIVQLEIQIRELY</sequence>
<reference evidence="5 6" key="1">
    <citation type="submission" date="2014-05" db="EMBL/GenBank/DDBJ databases">
        <title>Draft genome sequence of a rare smut relative, Tilletiaria anomala UBC 951.</title>
        <authorList>
            <consortium name="DOE Joint Genome Institute"/>
            <person name="Toome M."/>
            <person name="Kuo A."/>
            <person name="Henrissat B."/>
            <person name="Lipzen A."/>
            <person name="Tritt A."/>
            <person name="Yoshinaga Y."/>
            <person name="Zane M."/>
            <person name="Barry K."/>
            <person name="Grigoriev I.V."/>
            <person name="Spatafora J.W."/>
            <person name="Aimea M.C."/>
        </authorList>
    </citation>
    <scope>NUCLEOTIDE SEQUENCE [LARGE SCALE GENOMIC DNA]</scope>
    <source>
        <strain evidence="5 6">UBC 951</strain>
    </source>
</reference>
<evidence type="ECO:0000313" key="5">
    <source>
        <dbReference type="EMBL" id="KDN36098.1"/>
    </source>
</evidence>
<dbReference type="GO" id="GO:0032153">
    <property type="term" value="C:cell division site"/>
    <property type="evidence" value="ECO:0007669"/>
    <property type="project" value="UniProtKB-ARBA"/>
</dbReference>
<dbReference type="InterPro" id="IPR011989">
    <property type="entry name" value="ARM-like"/>
</dbReference>
<evidence type="ECO:0000256" key="2">
    <source>
        <dbReference type="SAM" id="Coils"/>
    </source>
</evidence>
<dbReference type="GO" id="GO:0043332">
    <property type="term" value="C:mating projection tip"/>
    <property type="evidence" value="ECO:0007669"/>
    <property type="project" value="TreeGrafter"/>
</dbReference>
<dbReference type="PROSITE" id="PS51232">
    <property type="entry name" value="GBD_FH3"/>
    <property type="match status" value="1"/>
</dbReference>
<keyword evidence="6" id="KW-1185">Reference proteome</keyword>
<accession>A0A066V736</accession>
<organism evidence="5 6">
    <name type="scientific">Tilletiaria anomala (strain ATCC 24038 / CBS 436.72 / UBC 951)</name>
    <dbReference type="NCBI Taxonomy" id="1037660"/>
    <lineage>
        <taxon>Eukaryota</taxon>
        <taxon>Fungi</taxon>
        <taxon>Dikarya</taxon>
        <taxon>Basidiomycota</taxon>
        <taxon>Ustilaginomycotina</taxon>
        <taxon>Exobasidiomycetes</taxon>
        <taxon>Georgefischeriales</taxon>
        <taxon>Tilletiariaceae</taxon>
        <taxon>Tilletiaria</taxon>
    </lineage>
</organism>
<dbReference type="GO" id="GO:0015629">
    <property type="term" value="C:actin cytoskeleton"/>
    <property type="evidence" value="ECO:0007669"/>
    <property type="project" value="UniProtKB-ARBA"/>
</dbReference>
<dbReference type="Pfam" id="PF06367">
    <property type="entry name" value="Drf_FH3"/>
    <property type="match status" value="1"/>
</dbReference>
<dbReference type="PANTHER" id="PTHR47102:SF2">
    <property type="entry name" value="PROTEIN BNI1"/>
    <property type="match status" value="1"/>
</dbReference>
<dbReference type="GO" id="GO:0051017">
    <property type="term" value="P:actin filament bundle assembly"/>
    <property type="evidence" value="ECO:0007669"/>
    <property type="project" value="TreeGrafter"/>
</dbReference>
<feature type="domain" description="GBD/FH3" evidence="4">
    <location>
        <begin position="46"/>
        <end position="472"/>
    </location>
</feature>
<dbReference type="InParanoid" id="A0A066V736"/>
<keyword evidence="2" id="KW-0175">Coiled coil</keyword>
<dbReference type="SUPFAM" id="SSF48371">
    <property type="entry name" value="ARM repeat"/>
    <property type="match status" value="1"/>
</dbReference>
<proteinExistence type="inferred from homology"/>
<dbReference type="OMA" id="LHHRSLM"/>
<evidence type="ECO:0000313" key="6">
    <source>
        <dbReference type="Proteomes" id="UP000027361"/>
    </source>
</evidence>
<dbReference type="GO" id="GO:0005938">
    <property type="term" value="C:cell cortex"/>
    <property type="evidence" value="ECO:0007669"/>
    <property type="project" value="UniProtKB-ARBA"/>
</dbReference>
<dbReference type="GeneID" id="25262721"/>
<feature type="compositionally biased region" description="Polar residues" evidence="3">
    <location>
        <begin position="1"/>
        <end position="20"/>
    </location>
</feature>
<feature type="region of interest" description="Disordered" evidence="3">
    <location>
        <begin position="1"/>
        <end position="43"/>
    </location>
</feature>
<dbReference type="GO" id="GO:0003779">
    <property type="term" value="F:actin binding"/>
    <property type="evidence" value="ECO:0007669"/>
    <property type="project" value="InterPro"/>
</dbReference>
<feature type="compositionally biased region" description="Gly residues" evidence="3">
    <location>
        <begin position="31"/>
        <end position="41"/>
    </location>
</feature>
<dbReference type="GO" id="GO:1903475">
    <property type="term" value="P:mitotic actomyosin contractile ring assembly"/>
    <property type="evidence" value="ECO:0007669"/>
    <property type="project" value="TreeGrafter"/>
</dbReference>
<comment type="similarity">
    <text evidence="1">Belongs to the formin homology family. BNI1 subfamily.</text>
</comment>
<gene>
    <name evidence="5" type="ORF">K437DRAFT_229937</name>
</gene>
<feature type="non-terminal residue" evidence="5">
    <location>
        <position position="584"/>
    </location>
</feature>
<dbReference type="InterPro" id="IPR010472">
    <property type="entry name" value="FH3_dom"/>
</dbReference>
<dbReference type="Pfam" id="PF06371">
    <property type="entry name" value="Drf_GBD"/>
    <property type="match status" value="1"/>
</dbReference>
<dbReference type="SMART" id="SM01139">
    <property type="entry name" value="Drf_FH3"/>
    <property type="match status" value="1"/>
</dbReference>
<dbReference type="InterPro" id="IPR016024">
    <property type="entry name" value="ARM-type_fold"/>
</dbReference>
<evidence type="ECO:0000256" key="1">
    <source>
        <dbReference type="ARBA" id="ARBA00037935"/>
    </source>
</evidence>
<dbReference type="EMBL" id="JMSN01000182">
    <property type="protein sequence ID" value="KDN36098.1"/>
    <property type="molecule type" value="Genomic_DNA"/>
</dbReference>
<dbReference type="Gene3D" id="1.10.238.150">
    <property type="entry name" value="Formin, FH3 diaphanous domain"/>
    <property type="match status" value="1"/>
</dbReference>
<dbReference type="Gene3D" id="1.25.10.10">
    <property type="entry name" value="Leucine-rich Repeat Variant"/>
    <property type="match status" value="1"/>
</dbReference>